<name>A0AAD1TQ06_PELCU</name>
<dbReference type="InterPro" id="IPR052925">
    <property type="entry name" value="Phage_Integrase-like_Recomb"/>
</dbReference>
<dbReference type="GO" id="GO:0003677">
    <property type="term" value="F:DNA binding"/>
    <property type="evidence" value="ECO:0007669"/>
    <property type="project" value="UniProtKB-KW"/>
</dbReference>
<dbReference type="Proteomes" id="UP001295444">
    <property type="component" value="Unassembled WGS sequence"/>
</dbReference>
<evidence type="ECO:0000256" key="2">
    <source>
        <dbReference type="ARBA" id="ARBA00023172"/>
    </source>
</evidence>
<dbReference type="GO" id="GO:0015074">
    <property type="term" value="P:DNA integration"/>
    <property type="evidence" value="ECO:0007669"/>
    <property type="project" value="InterPro"/>
</dbReference>
<keyword evidence="1" id="KW-0238">DNA-binding</keyword>
<gene>
    <name evidence="3" type="ORF">PECUL_23A042666</name>
</gene>
<keyword evidence="2" id="KW-0233">DNA recombination</keyword>
<evidence type="ECO:0000313" key="4">
    <source>
        <dbReference type="Proteomes" id="UP001295444"/>
    </source>
</evidence>
<organism evidence="3 4">
    <name type="scientific">Pelobates cultripes</name>
    <name type="common">Western spadefoot toad</name>
    <dbReference type="NCBI Taxonomy" id="61616"/>
    <lineage>
        <taxon>Eukaryota</taxon>
        <taxon>Metazoa</taxon>
        <taxon>Chordata</taxon>
        <taxon>Craniata</taxon>
        <taxon>Vertebrata</taxon>
        <taxon>Euteleostomi</taxon>
        <taxon>Amphibia</taxon>
        <taxon>Batrachia</taxon>
        <taxon>Anura</taxon>
        <taxon>Pelobatoidea</taxon>
        <taxon>Pelobatidae</taxon>
        <taxon>Pelobates</taxon>
    </lineage>
</organism>
<sequence length="307" mass="34684">NDQFIILMHPINACSESPRWNCSPSLCNWIAMFLQYLTKEDRLRGKKINKIKSSLSCSSAVKFRSALQWVDEQTWSGSGDWIEANGAGADPHSEICMKSIMGVSARDSAEGLKDGRRRDGRWWFLGRRPGWQVSHRRASAAVVGRKLAALAFLFKFNGWEDATKHFLVRQALKGFRRGYEVTLFSVVFSFAFFGAFRVSELLSSNRQGAGGLQAVDVEVWSNKVVINLRRSKTDEDCSSLSKFQFLRVFRKALARLGVDPGQFGTHSFRIGAATEAARLGLGDEWVKRIGRWGSLRFRSYIRPDKSD</sequence>
<evidence type="ECO:0000256" key="1">
    <source>
        <dbReference type="ARBA" id="ARBA00023125"/>
    </source>
</evidence>
<dbReference type="AlphaFoldDB" id="A0AAD1TQ06"/>
<feature type="non-terminal residue" evidence="3">
    <location>
        <position position="307"/>
    </location>
</feature>
<dbReference type="PANTHER" id="PTHR34605:SF8">
    <property type="entry name" value="FILAGGRIN-2-LIKE ISOFORM X1"/>
    <property type="match status" value="1"/>
</dbReference>
<dbReference type="SUPFAM" id="SSF56349">
    <property type="entry name" value="DNA breaking-rejoining enzymes"/>
    <property type="match status" value="1"/>
</dbReference>
<keyword evidence="4" id="KW-1185">Reference proteome</keyword>
<dbReference type="Gene3D" id="1.10.150.130">
    <property type="match status" value="1"/>
</dbReference>
<feature type="non-terminal residue" evidence="3">
    <location>
        <position position="1"/>
    </location>
</feature>
<protein>
    <submittedName>
        <fullName evidence="3">Micronuclear linker histone poly -like</fullName>
    </submittedName>
</protein>
<dbReference type="Gene3D" id="1.10.443.10">
    <property type="entry name" value="Intergrase catalytic core"/>
    <property type="match status" value="1"/>
</dbReference>
<reference evidence="3" key="1">
    <citation type="submission" date="2022-03" db="EMBL/GenBank/DDBJ databases">
        <authorList>
            <person name="Alioto T."/>
            <person name="Alioto T."/>
            <person name="Gomez Garrido J."/>
        </authorList>
    </citation>
    <scope>NUCLEOTIDE SEQUENCE</scope>
</reference>
<dbReference type="GO" id="GO:0006310">
    <property type="term" value="P:DNA recombination"/>
    <property type="evidence" value="ECO:0007669"/>
    <property type="project" value="UniProtKB-KW"/>
</dbReference>
<dbReference type="PANTHER" id="PTHR34605">
    <property type="entry name" value="PHAGE_INTEGRASE DOMAIN-CONTAINING PROTEIN"/>
    <property type="match status" value="1"/>
</dbReference>
<comment type="caution">
    <text evidence="3">The sequence shown here is derived from an EMBL/GenBank/DDBJ whole genome shotgun (WGS) entry which is preliminary data.</text>
</comment>
<dbReference type="InterPro" id="IPR013762">
    <property type="entry name" value="Integrase-like_cat_sf"/>
</dbReference>
<accession>A0AAD1TQ06</accession>
<evidence type="ECO:0000313" key="3">
    <source>
        <dbReference type="EMBL" id="CAH2330134.1"/>
    </source>
</evidence>
<proteinExistence type="predicted"/>
<dbReference type="EMBL" id="CAKOES020000277">
    <property type="protein sequence ID" value="CAH2330134.1"/>
    <property type="molecule type" value="Genomic_DNA"/>
</dbReference>
<dbReference type="InterPro" id="IPR010998">
    <property type="entry name" value="Integrase_recombinase_N"/>
</dbReference>
<dbReference type="InterPro" id="IPR011010">
    <property type="entry name" value="DNA_brk_join_enz"/>
</dbReference>